<evidence type="ECO:0000256" key="3">
    <source>
        <dbReference type="ARBA" id="ARBA00022448"/>
    </source>
</evidence>
<dbReference type="eggNOG" id="KOG1848">
    <property type="taxonomic scope" value="Eukaryota"/>
</dbReference>
<feature type="domain" description="Mon2/Sec7/BIG1-like HUS" evidence="7">
    <location>
        <begin position="214"/>
        <end position="388"/>
    </location>
</feature>
<comment type="similarity">
    <text evidence="1">Belongs to the MON2 family.</text>
</comment>
<dbReference type="InParanoid" id="B3MMX1"/>
<evidence type="ECO:0000259" key="8">
    <source>
        <dbReference type="Pfam" id="PF16206"/>
    </source>
</evidence>
<dbReference type="GO" id="GO:0005768">
    <property type="term" value="C:endosome"/>
    <property type="evidence" value="ECO:0007669"/>
    <property type="project" value="EnsemblMetazoa"/>
</dbReference>
<dbReference type="InterPro" id="IPR032817">
    <property type="entry name" value="Mon2_C"/>
</dbReference>
<feature type="region of interest" description="Disordered" evidence="5">
    <location>
        <begin position="188"/>
        <end position="207"/>
    </location>
</feature>
<dbReference type="GO" id="GO:0030036">
    <property type="term" value="P:actin cytoskeleton organization"/>
    <property type="evidence" value="ECO:0007669"/>
    <property type="project" value="EnsemblMetazoa"/>
</dbReference>
<dbReference type="PANTHER" id="PTHR10663:SF333">
    <property type="entry name" value="PROTEIN MON2 HOMOLOG"/>
    <property type="match status" value="1"/>
</dbReference>
<dbReference type="OMA" id="AWRLCLN"/>
<dbReference type="InterPro" id="IPR032691">
    <property type="entry name" value="Mon2/Sec7/BIG1-like_HUS"/>
</dbReference>
<dbReference type="CTD" id="23041"/>
<accession>B3MMX1</accession>
<evidence type="ECO:0000256" key="2">
    <source>
        <dbReference type="ARBA" id="ARBA00017134"/>
    </source>
</evidence>
<dbReference type="GO" id="GO:0015031">
    <property type="term" value="P:protein transport"/>
    <property type="evidence" value="ECO:0007669"/>
    <property type="project" value="UniProtKB-KW"/>
</dbReference>
<keyword evidence="4" id="KW-0653">Protein transport</keyword>
<dbReference type="GO" id="GO:0007318">
    <property type="term" value="P:pole plasm protein localization"/>
    <property type="evidence" value="ECO:0007669"/>
    <property type="project" value="EnsemblMetazoa"/>
</dbReference>
<feature type="domain" description="Mon2/Sec7/BIG1-like HDS" evidence="6">
    <location>
        <begin position="829"/>
        <end position="908"/>
    </location>
</feature>
<evidence type="ECO:0000256" key="4">
    <source>
        <dbReference type="ARBA" id="ARBA00022927"/>
    </source>
</evidence>
<dbReference type="GO" id="GO:0005794">
    <property type="term" value="C:Golgi apparatus"/>
    <property type="evidence" value="ECO:0007669"/>
    <property type="project" value="EnsemblMetazoa"/>
</dbReference>
<protein>
    <recommendedName>
        <fullName evidence="2">Protein MON2 homolog</fullName>
    </recommendedName>
</protein>
<dbReference type="HOGENOM" id="CLU_001169_2_0_1"/>
<name>B3MMX1_DROAN</name>
<dbReference type="InterPro" id="IPR015403">
    <property type="entry name" value="Mon2/Sec7/BIG1-like_HDS"/>
</dbReference>
<dbReference type="EMBL" id="CH902620">
    <property type="protein sequence ID" value="EDV30996.1"/>
    <property type="molecule type" value="Genomic_DNA"/>
</dbReference>
<dbReference type="PANTHER" id="PTHR10663">
    <property type="entry name" value="GUANYL-NUCLEOTIDE EXCHANGE FACTOR"/>
    <property type="match status" value="1"/>
</dbReference>
<dbReference type="OrthoDB" id="294853at2759"/>
<dbReference type="Pfam" id="PF16206">
    <property type="entry name" value="Mon2_C"/>
    <property type="match status" value="2"/>
</dbReference>
<reference evidence="10 11" key="1">
    <citation type="journal article" date="2007" name="Nature">
        <title>Evolution of genes and genomes on the Drosophila phylogeny.</title>
        <authorList>
            <consortium name="Drosophila 12 Genomes Consortium"/>
            <person name="Clark A.G."/>
            <person name="Eisen M.B."/>
            <person name="Smith D.R."/>
            <person name="Bergman C.M."/>
            <person name="Oliver B."/>
            <person name="Markow T.A."/>
            <person name="Kaufman T.C."/>
            <person name="Kellis M."/>
            <person name="Gelbart W."/>
            <person name="Iyer V.N."/>
            <person name="Pollard D.A."/>
            <person name="Sackton T.B."/>
            <person name="Larracuente A.M."/>
            <person name="Singh N.D."/>
            <person name="Abad J.P."/>
            <person name="Abt D.N."/>
            <person name="Adryan B."/>
            <person name="Aguade M."/>
            <person name="Akashi H."/>
            <person name="Anderson W.W."/>
            <person name="Aquadro C.F."/>
            <person name="Ardell D.H."/>
            <person name="Arguello R."/>
            <person name="Artieri C.G."/>
            <person name="Barbash D.A."/>
            <person name="Barker D."/>
            <person name="Barsanti P."/>
            <person name="Batterham P."/>
            <person name="Batzoglou S."/>
            <person name="Begun D."/>
            <person name="Bhutkar A."/>
            <person name="Blanco E."/>
            <person name="Bosak S.A."/>
            <person name="Bradley R.K."/>
            <person name="Brand A.D."/>
            <person name="Brent M.R."/>
            <person name="Brooks A.N."/>
            <person name="Brown R.H."/>
            <person name="Butlin R.K."/>
            <person name="Caggese C."/>
            <person name="Calvi B.R."/>
            <person name="Bernardo de Carvalho A."/>
            <person name="Caspi A."/>
            <person name="Castrezana S."/>
            <person name="Celniker S.E."/>
            <person name="Chang J.L."/>
            <person name="Chapple C."/>
            <person name="Chatterji S."/>
            <person name="Chinwalla A."/>
            <person name="Civetta A."/>
            <person name="Clifton S.W."/>
            <person name="Comeron J.M."/>
            <person name="Costello J.C."/>
            <person name="Coyne J.A."/>
            <person name="Daub J."/>
            <person name="David R.G."/>
            <person name="Delcher A.L."/>
            <person name="Delehaunty K."/>
            <person name="Do C.B."/>
            <person name="Ebling H."/>
            <person name="Edwards K."/>
            <person name="Eickbush T."/>
            <person name="Evans J.D."/>
            <person name="Filipski A."/>
            <person name="Findeiss S."/>
            <person name="Freyhult E."/>
            <person name="Fulton L."/>
            <person name="Fulton R."/>
            <person name="Garcia A.C."/>
            <person name="Gardiner A."/>
            <person name="Garfield D.A."/>
            <person name="Garvin B.E."/>
            <person name="Gibson G."/>
            <person name="Gilbert D."/>
            <person name="Gnerre S."/>
            <person name="Godfrey J."/>
            <person name="Good R."/>
            <person name="Gotea V."/>
            <person name="Gravely B."/>
            <person name="Greenberg A.J."/>
            <person name="Griffiths-Jones S."/>
            <person name="Gross S."/>
            <person name="Guigo R."/>
            <person name="Gustafson E.A."/>
            <person name="Haerty W."/>
            <person name="Hahn M.W."/>
            <person name="Halligan D.L."/>
            <person name="Halpern A.L."/>
            <person name="Halter G.M."/>
            <person name="Han M.V."/>
            <person name="Heger A."/>
            <person name="Hillier L."/>
            <person name="Hinrichs A.S."/>
            <person name="Holmes I."/>
            <person name="Hoskins R.A."/>
            <person name="Hubisz M.J."/>
            <person name="Hultmark D."/>
            <person name="Huntley M.A."/>
            <person name="Jaffe D.B."/>
            <person name="Jagadeeshan S."/>
            <person name="Jeck W.R."/>
            <person name="Johnson J."/>
            <person name="Jones C.D."/>
            <person name="Jordan W.C."/>
            <person name="Karpen G.H."/>
            <person name="Kataoka E."/>
            <person name="Keightley P.D."/>
            <person name="Kheradpour P."/>
            <person name="Kirkness E.F."/>
            <person name="Koerich L.B."/>
            <person name="Kristiansen K."/>
            <person name="Kudrna D."/>
            <person name="Kulathinal R.J."/>
            <person name="Kumar S."/>
            <person name="Kwok R."/>
            <person name="Lander E."/>
            <person name="Langley C.H."/>
            <person name="Lapoint R."/>
            <person name="Lazzaro B.P."/>
            <person name="Lee S.J."/>
            <person name="Levesque L."/>
            <person name="Li R."/>
            <person name="Lin C.F."/>
            <person name="Lin M.F."/>
            <person name="Lindblad-Toh K."/>
            <person name="Llopart A."/>
            <person name="Long M."/>
            <person name="Low L."/>
            <person name="Lozovsky E."/>
            <person name="Lu J."/>
            <person name="Luo M."/>
            <person name="Machado C.A."/>
            <person name="Makalowski W."/>
            <person name="Marzo M."/>
            <person name="Matsuda M."/>
            <person name="Matzkin L."/>
            <person name="McAllister B."/>
            <person name="McBride C.S."/>
            <person name="McKernan B."/>
            <person name="McKernan K."/>
            <person name="Mendez-Lago M."/>
            <person name="Minx P."/>
            <person name="Mollenhauer M.U."/>
            <person name="Montooth K."/>
            <person name="Mount S.M."/>
            <person name="Mu X."/>
            <person name="Myers E."/>
            <person name="Negre B."/>
            <person name="Newfeld S."/>
            <person name="Nielsen R."/>
            <person name="Noor M.A."/>
            <person name="O'Grady P."/>
            <person name="Pachter L."/>
            <person name="Papaceit M."/>
            <person name="Parisi M.J."/>
            <person name="Parisi M."/>
            <person name="Parts L."/>
            <person name="Pedersen J.S."/>
            <person name="Pesole G."/>
            <person name="Phillippy A.M."/>
            <person name="Ponting C.P."/>
            <person name="Pop M."/>
            <person name="Porcelli D."/>
            <person name="Powell J.R."/>
            <person name="Prohaska S."/>
            <person name="Pruitt K."/>
            <person name="Puig M."/>
            <person name="Quesneville H."/>
            <person name="Ram K.R."/>
            <person name="Rand D."/>
            <person name="Rasmussen M.D."/>
            <person name="Reed L.K."/>
            <person name="Reenan R."/>
            <person name="Reily A."/>
            <person name="Remington K.A."/>
            <person name="Rieger T.T."/>
            <person name="Ritchie M.G."/>
            <person name="Robin C."/>
            <person name="Rogers Y.H."/>
            <person name="Rohde C."/>
            <person name="Rozas J."/>
            <person name="Rubenfield M.J."/>
            <person name="Ruiz A."/>
            <person name="Russo S."/>
            <person name="Salzberg S.L."/>
            <person name="Sanchez-Gracia A."/>
            <person name="Saranga D.J."/>
            <person name="Sato H."/>
            <person name="Schaeffer S.W."/>
            <person name="Schatz M.C."/>
            <person name="Schlenke T."/>
            <person name="Schwartz R."/>
            <person name="Segarra C."/>
            <person name="Singh R.S."/>
            <person name="Sirot L."/>
            <person name="Sirota M."/>
            <person name="Sisneros N.B."/>
            <person name="Smith C.D."/>
            <person name="Smith T.F."/>
            <person name="Spieth J."/>
            <person name="Stage D.E."/>
            <person name="Stark A."/>
            <person name="Stephan W."/>
            <person name="Strausberg R.L."/>
            <person name="Strempel S."/>
            <person name="Sturgill D."/>
            <person name="Sutton G."/>
            <person name="Sutton G.G."/>
            <person name="Tao W."/>
            <person name="Teichmann S."/>
            <person name="Tobari Y.N."/>
            <person name="Tomimura Y."/>
            <person name="Tsolas J.M."/>
            <person name="Valente V.L."/>
            <person name="Venter E."/>
            <person name="Venter J.C."/>
            <person name="Vicario S."/>
            <person name="Vieira F.G."/>
            <person name="Vilella A.J."/>
            <person name="Villasante A."/>
            <person name="Walenz B."/>
            <person name="Wang J."/>
            <person name="Wasserman M."/>
            <person name="Watts T."/>
            <person name="Wilson D."/>
            <person name="Wilson R.K."/>
            <person name="Wing R.A."/>
            <person name="Wolfner M.F."/>
            <person name="Wong A."/>
            <person name="Wong G.K."/>
            <person name="Wu C.I."/>
            <person name="Wu G."/>
            <person name="Yamamoto D."/>
            <person name="Yang H.P."/>
            <person name="Yang S.P."/>
            <person name="Yorke J.A."/>
            <person name="Yoshida K."/>
            <person name="Zdobnov E."/>
            <person name="Zhang P."/>
            <person name="Zhang Y."/>
            <person name="Zimin A.V."/>
            <person name="Baldwin J."/>
            <person name="Abdouelleil A."/>
            <person name="Abdulkadir J."/>
            <person name="Abebe A."/>
            <person name="Abera B."/>
            <person name="Abreu J."/>
            <person name="Acer S.C."/>
            <person name="Aftuck L."/>
            <person name="Alexander A."/>
            <person name="An P."/>
            <person name="Anderson E."/>
            <person name="Anderson S."/>
            <person name="Arachi H."/>
            <person name="Azer M."/>
            <person name="Bachantsang P."/>
            <person name="Barry A."/>
            <person name="Bayul T."/>
            <person name="Berlin A."/>
            <person name="Bessette D."/>
            <person name="Bloom T."/>
            <person name="Blye J."/>
            <person name="Boguslavskiy L."/>
            <person name="Bonnet C."/>
            <person name="Boukhgalter B."/>
            <person name="Bourzgui I."/>
            <person name="Brown A."/>
            <person name="Cahill P."/>
            <person name="Channer S."/>
            <person name="Cheshatsang Y."/>
            <person name="Chuda L."/>
            <person name="Citroen M."/>
            <person name="Collymore A."/>
            <person name="Cooke P."/>
            <person name="Costello M."/>
            <person name="D'Aco K."/>
            <person name="Daza R."/>
            <person name="De Haan G."/>
            <person name="DeGray S."/>
            <person name="DeMaso C."/>
            <person name="Dhargay N."/>
            <person name="Dooley K."/>
            <person name="Dooley E."/>
            <person name="Doricent M."/>
            <person name="Dorje P."/>
            <person name="Dorjee K."/>
            <person name="Dupes A."/>
            <person name="Elong R."/>
            <person name="Falk J."/>
            <person name="Farina A."/>
            <person name="Faro S."/>
            <person name="Ferguson D."/>
            <person name="Fisher S."/>
            <person name="Foley C.D."/>
            <person name="Franke A."/>
            <person name="Friedrich D."/>
            <person name="Gadbois L."/>
            <person name="Gearin G."/>
            <person name="Gearin C.R."/>
            <person name="Giannoukos G."/>
            <person name="Goode T."/>
            <person name="Graham J."/>
            <person name="Grandbois E."/>
            <person name="Grewal S."/>
            <person name="Gyaltsen K."/>
            <person name="Hafez N."/>
            <person name="Hagos B."/>
            <person name="Hall J."/>
            <person name="Henson C."/>
            <person name="Hollinger A."/>
            <person name="Honan T."/>
            <person name="Huard M.D."/>
            <person name="Hughes L."/>
            <person name="Hurhula B."/>
            <person name="Husby M.E."/>
            <person name="Kamat A."/>
            <person name="Kanga B."/>
            <person name="Kashin S."/>
            <person name="Khazanovich D."/>
            <person name="Kisner P."/>
            <person name="Lance K."/>
            <person name="Lara M."/>
            <person name="Lee W."/>
            <person name="Lennon N."/>
            <person name="Letendre F."/>
            <person name="LeVine R."/>
            <person name="Lipovsky A."/>
            <person name="Liu X."/>
            <person name="Liu J."/>
            <person name="Liu S."/>
            <person name="Lokyitsang T."/>
            <person name="Lokyitsang Y."/>
            <person name="Lubonja R."/>
            <person name="Lui A."/>
            <person name="MacDonald P."/>
            <person name="Magnisalis V."/>
            <person name="Maru K."/>
            <person name="Matthews C."/>
            <person name="McCusker W."/>
            <person name="McDonough S."/>
            <person name="Mehta T."/>
            <person name="Meldrim J."/>
            <person name="Meneus L."/>
            <person name="Mihai O."/>
            <person name="Mihalev A."/>
            <person name="Mihova T."/>
            <person name="Mittelman R."/>
            <person name="Mlenga V."/>
            <person name="Montmayeur A."/>
            <person name="Mulrain L."/>
            <person name="Navidi A."/>
            <person name="Naylor J."/>
            <person name="Negash T."/>
            <person name="Nguyen T."/>
            <person name="Nguyen N."/>
            <person name="Nicol R."/>
            <person name="Norbu C."/>
            <person name="Norbu N."/>
            <person name="Novod N."/>
            <person name="O'Neill B."/>
            <person name="Osman S."/>
            <person name="Markiewicz E."/>
            <person name="Oyono O.L."/>
            <person name="Patti C."/>
            <person name="Phunkhang P."/>
            <person name="Pierre F."/>
            <person name="Priest M."/>
            <person name="Raghuraman S."/>
            <person name="Rege F."/>
            <person name="Reyes R."/>
            <person name="Rise C."/>
            <person name="Rogov P."/>
            <person name="Ross K."/>
            <person name="Ryan E."/>
            <person name="Settipalli S."/>
            <person name="Shea T."/>
            <person name="Sherpa N."/>
            <person name="Shi L."/>
            <person name="Shih D."/>
            <person name="Sparrow T."/>
            <person name="Spaulding J."/>
            <person name="Stalker J."/>
            <person name="Stange-Thomann N."/>
            <person name="Stavropoulos S."/>
            <person name="Stone C."/>
            <person name="Strader C."/>
            <person name="Tesfaye S."/>
            <person name="Thomson T."/>
            <person name="Thoulutsang Y."/>
            <person name="Thoulutsang D."/>
            <person name="Topham K."/>
            <person name="Topping I."/>
            <person name="Tsamla T."/>
            <person name="Vassiliev H."/>
            <person name="Vo A."/>
            <person name="Wangchuk T."/>
            <person name="Wangdi T."/>
            <person name="Weiand M."/>
            <person name="Wilkinson J."/>
            <person name="Wilson A."/>
            <person name="Yadav S."/>
            <person name="Young G."/>
            <person name="Yu Q."/>
            <person name="Zembek L."/>
            <person name="Zhong D."/>
            <person name="Zimmer A."/>
            <person name="Zwirko Z."/>
            <person name="Jaffe D.B."/>
            <person name="Alvarez P."/>
            <person name="Brockman W."/>
            <person name="Butler J."/>
            <person name="Chin C."/>
            <person name="Gnerre S."/>
            <person name="Grabherr M."/>
            <person name="Kleber M."/>
            <person name="Mauceli E."/>
            <person name="MacCallum I."/>
        </authorList>
    </citation>
    <scope>NUCLEOTIDE SEQUENCE [LARGE SCALE GENOMIC DNA]</scope>
    <source>
        <strain evidence="11">Tucson 14024-0371.13</strain>
    </source>
</reference>
<keyword evidence="3" id="KW-0813">Transport</keyword>
<dbReference type="SUPFAM" id="SSF48371">
    <property type="entry name" value="ARM repeat"/>
    <property type="match status" value="1"/>
</dbReference>
<feature type="region of interest" description="Disordered" evidence="5">
    <location>
        <begin position="1671"/>
        <end position="1692"/>
    </location>
</feature>
<dbReference type="InterPro" id="IPR016024">
    <property type="entry name" value="ARM-type_fold"/>
</dbReference>
<evidence type="ECO:0000259" key="6">
    <source>
        <dbReference type="Pfam" id="PF09324"/>
    </source>
</evidence>
<feature type="compositionally biased region" description="Low complexity" evidence="5">
    <location>
        <begin position="188"/>
        <end position="199"/>
    </location>
</feature>
<dbReference type="Proteomes" id="UP000007801">
    <property type="component" value="Unassembled WGS sequence"/>
</dbReference>
<evidence type="ECO:0000256" key="5">
    <source>
        <dbReference type="SAM" id="MobiDB-lite"/>
    </source>
</evidence>
<gene>
    <name evidence="10" type="primary">Dana\GF15133</name>
    <name evidence="10" type="synonym">dana_GLEANR_15900</name>
    <name evidence="10" type="ORF">GF15133</name>
</gene>
<proteinExistence type="inferred from homology"/>
<dbReference type="Pfam" id="PF16213">
    <property type="entry name" value="DCB"/>
    <property type="match status" value="1"/>
</dbReference>
<evidence type="ECO:0000259" key="7">
    <source>
        <dbReference type="Pfam" id="PF12783"/>
    </source>
</evidence>
<feature type="domain" description="Mon2 C-terminal" evidence="8">
    <location>
        <begin position="1158"/>
        <end position="1669"/>
    </location>
</feature>
<keyword evidence="11" id="KW-1185">Reference proteome</keyword>
<dbReference type="PhylomeDB" id="B3MMX1"/>
<dbReference type="KEGG" id="dan:6497946"/>
<evidence type="ECO:0000256" key="1">
    <source>
        <dbReference type="ARBA" id="ARBA00008144"/>
    </source>
</evidence>
<feature type="domain" description="Mon2/Sec7/BIG1-like dimerisation and cyclophilin-binding" evidence="9">
    <location>
        <begin position="12"/>
        <end position="183"/>
    </location>
</feature>
<evidence type="ECO:0000313" key="10">
    <source>
        <dbReference type="EMBL" id="EDV30996.1"/>
    </source>
</evidence>
<dbReference type="InterPro" id="IPR032629">
    <property type="entry name" value="DCB_dom"/>
</dbReference>
<sequence>MSFVGTGGGGQDVHKFVEALQADFKTLSLETKKKYPQIKEACEEAISKLCTAGSSQQNSVYYTVNQILYPLVQGCETKDLKIIKFCLGMMQRLITQQVVDQKGALYITNALWTLMENNIEEVKVLQTVTLLLTTNTVVHGDTLAKALVLCFRLHYHKNPTIVNTAGATIRQLVSLVFERVYLEKDSVSSLQHQQQQPSSEGDSPSGGQDVQTFASDAFLLFQDLVQLVNVEQPFWLVGMTEMTRTFGLELLEAVLTNFSAVFHESNDFRLLLKERVCALVIKLFSPNVKHRQLPAPSNGNAPAAAEKPYFPISMRLLRLVAVLIQKYHTILVTECEIFLSLIIKFLDPDKPSWQRALALEVIHKLVTRSSLIAFFCKSYDLKNHATNIVHDMIAAMGSYVRYSLFNASTMLNGQQNGMASTLTALSGNNQCGFMFRGAYLPLVATFAPGVPKAVYLEMLDKLDAPNIPDSYGISVGHAILLDMTRSIGGVIQRTPELHPSHNTAVITEEEHKPLCLQLIDSSWSALLSAFIPLVETSIDEATTENILKAMQNYAALCGMLEHLHPRDAFIMAMCRASFPPHYAMSIFANTTQADGDLRCHTRSGSQDLSSQFINNCSGDSGDFRPNVVAVGTPLPSASLPHSVMQAPVMLTNKNLQCMRAILFLAHNNGGILGTSWHIVLQTLQHLVWILGLKPSTGGSLQAMPKPAAEANVGIQTAVMADLPVLSQMLSQLFESSQYLDDVALHHLIDALCKLSHEAMELAYANREPSLFAVAKLLETGLVNMPRIKVLWRPLTNHLLEVCQHRHIRMREWGVEAITYLVKSALQFKHKTPLKENMELQTMLLSPLSELSTVLHADVRQRQLDCVLQILNTAGEILSFGWPAIIEIIGAVNEHHGEPLIRTAFQCLQLVITDFLTVMPWRCLPLCISTAAKFGSQTQELNISLTAIGLMWNISDFFNQNQDKLMSTQLQDVAILPDFPGTVKMPQFDKLWMCLYAKLGELCVDLRPAVRKSAGQTLFSTISAHGSLLNPPTWQALVWQVLFPLLDNVRALSSSASNEKVDASGNILIHHSRNTAQKQWAETQVLTLSGVCRVFNTKRELLQMLGDFERAWSLILEFIQNAALSKNGEVSLAALKSLQEIMYHTTTERAERSLKDPQTSQEQDDEIWTIAWNIWLSIGTESTKMSTSTIKQQQQSSNGADNQEDFYIPSQAFLTALIQIFPAIFQHIQVKFSAEDFDKFCTVLTNAVCIPVQTDAVPYIMSTVSDTLLTPLHDGILDCMELIQKEATKPDSHIRQLIPAIFRQLLIFSKFACAPPTFQQSVEHKYAKSSGHYANNASVEVVSMNYIPFGEKSISISVKLYQTTATEEPVVQEQILHDIVKALRTPLAMKYKCLSSSTWKLAISSLIGVLHTGLKVARAKPQHFTSLWDDLADTLDKFLFPASVCTVEDRGLEEIVLDETIDCQVIELLRDEVLPYAHEMPHQFIMQIVVLLNKGSIHSASDTNICYESDWKLREIFAKTCFETLLQFSLLEDQASASNNNRLNANILPVVGTAGAAGLGGKDFAGRLAVTALLHRFQEVLKRFNDDERQSGKCPLPRFRLSEISFVLKAIATLVVSMKKAPASKVNKPAWDQLIGLYPYLVDCTTTTSPEVSRSLREALLQYTDLLQAPRTCTGTNSTSASNDNAIQSNGQE</sequence>
<dbReference type="Pfam" id="PF12783">
    <property type="entry name" value="Sec7-like_HUS"/>
    <property type="match status" value="1"/>
</dbReference>
<evidence type="ECO:0000259" key="9">
    <source>
        <dbReference type="Pfam" id="PF16213"/>
    </source>
</evidence>
<feature type="domain" description="Mon2 C-terminal" evidence="8">
    <location>
        <begin position="912"/>
        <end position="1150"/>
    </location>
</feature>
<organism evidence="10 11">
    <name type="scientific">Drosophila ananassae</name>
    <name type="common">Fruit fly</name>
    <dbReference type="NCBI Taxonomy" id="7217"/>
    <lineage>
        <taxon>Eukaryota</taxon>
        <taxon>Metazoa</taxon>
        <taxon>Ecdysozoa</taxon>
        <taxon>Arthropoda</taxon>
        <taxon>Hexapoda</taxon>
        <taxon>Insecta</taxon>
        <taxon>Pterygota</taxon>
        <taxon>Neoptera</taxon>
        <taxon>Endopterygota</taxon>
        <taxon>Diptera</taxon>
        <taxon>Brachycera</taxon>
        <taxon>Muscomorpha</taxon>
        <taxon>Ephydroidea</taxon>
        <taxon>Drosophilidae</taxon>
        <taxon>Drosophila</taxon>
        <taxon>Sophophora</taxon>
    </lineage>
</organism>
<dbReference type="GO" id="GO:0005519">
    <property type="term" value="F:cytoskeletal regulatory protein binding"/>
    <property type="evidence" value="ECO:0007669"/>
    <property type="project" value="EnsemblMetazoa"/>
</dbReference>
<evidence type="ECO:0000313" key="11">
    <source>
        <dbReference type="Proteomes" id="UP000007801"/>
    </source>
</evidence>
<dbReference type="Pfam" id="PF09324">
    <property type="entry name" value="Sec7-like_HDS"/>
    <property type="match status" value="1"/>
</dbReference>
<dbReference type="GeneID" id="6497946"/>
<dbReference type="STRING" id="7217.B3MMX1"/>
<dbReference type="FunCoup" id="B3MMX1">
    <property type="interactions" value="1795"/>
</dbReference>